<keyword evidence="4" id="KW-0479">Metal-binding</keyword>
<sequence>MNQFRFSDNMMTFCVSEICNIKCIFCYHCEDKYDITGQNQFIKQEDRRFMTLDTFKKVFDNLDYDFQEISMAGFGEPLLNPELPEIIKYFVDNNNKKVSRFFLPTNGTVLDEEYGERLLDILKDADFETQVLFSLNASNKEKYQELVGRGDLYEDTIRNIKSFIKKVKQKQLTHKVFTSVQSVVVKENSDDVRAFYNQWSEFFNKNDMVFKLERACSCGDTYVSEETPHTVAFIVAGLANQHSSNETFKQAMKDAQFDEIADEEIETTRLEVDYADLKDMNQRKTCSALWKHPFVRVDGRLSICSRDLLGKSVLGDLTRQSFTEIFFGEKYREIRRRQILGDFSEPNLCFDCNGFEASPIPEEKLKEYILRFEDEKLWRFYKKRKDEKVLFDKTYCCIKDNNTFLSFLEEINTEFLFTNYSDCIQDDRLLVFKKGAAPKELSDNKTYLPCYFLTSELYFEEDGVFCGCDKIKVDFNKYKDAIIQSFKGNNSKLPDTCINCIERKMPPAYIFYIHKDLLVSIWKEFYIERSVYERNLPDFNTTEFDKAFLKTNAAEFRESYIRFLYKYSDNEKKLIELSNILVDFDDPYLYLILLSLMIRKGLIEECSEIVKRIKNILPSDYVKKICEIYNKVSKNEKFEYSLLEKERFSKEDNIYKVLESIEYFSWQNKLF</sequence>
<dbReference type="GO" id="GO:0051536">
    <property type="term" value="F:iron-sulfur cluster binding"/>
    <property type="evidence" value="ECO:0007669"/>
    <property type="project" value="UniProtKB-KW"/>
</dbReference>
<dbReference type="EMBL" id="PKTG01000037">
    <property type="protein sequence ID" value="PLX19231.1"/>
    <property type="molecule type" value="Genomic_DNA"/>
</dbReference>
<proteinExistence type="predicted"/>
<dbReference type="CDD" id="cd21109">
    <property type="entry name" value="SPASM"/>
    <property type="match status" value="1"/>
</dbReference>
<dbReference type="InterPro" id="IPR034391">
    <property type="entry name" value="AdoMet-like_SPASM_containing"/>
</dbReference>
<dbReference type="Pfam" id="PF13186">
    <property type="entry name" value="SPASM"/>
    <property type="match status" value="1"/>
</dbReference>
<name>A0A2N5ZKT3_MUIH1</name>
<dbReference type="SFLD" id="SFLDG01387">
    <property type="entry name" value="BtrN-like_SPASM_domain_contain"/>
    <property type="match status" value="1"/>
</dbReference>
<feature type="domain" description="Radical SAM core" evidence="7">
    <location>
        <begin position="15"/>
        <end position="194"/>
    </location>
</feature>
<comment type="cofactor">
    <cofactor evidence="1">
        <name>[4Fe-4S] cluster</name>
        <dbReference type="ChEBI" id="CHEBI:49883"/>
    </cofactor>
</comment>
<keyword evidence="5" id="KW-0408">Iron</keyword>
<evidence type="ECO:0000259" key="7">
    <source>
        <dbReference type="Pfam" id="PF04055"/>
    </source>
</evidence>
<reference evidence="9 10" key="1">
    <citation type="submission" date="2017-11" db="EMBL/GenBank/DDBJ databases">
        <title>Genome-resolved metagenomics identifies genetic mobility, metabolic interactions, and unexpected diversity in perchlorate-reducing communities.</title>
        <authorList>
            <person name="Barnum T.P."/>
            <person name="Figueroa I.A."/>
            <person name="Carlstrom C.I."/>
            <person name="Lucas L.N."/>
            <person name="Engelbrektson A.L."/>
            <person name="Coates J.D."/>
        </authorList>
    </citation>
    <scope>NUCLEOTIDE SEQUENCE [LARGE SCALE GENOMIC DNA]</scope>
    <source>
        <strain evidence="9">BM706</strain>
    </source>
</reference>
<evidence type="ECO:0000313" key="10">
    <source>
        <dbReference type="Proteomes" id="UP000234857"/>
    </source>
</evidence>
<gene>
    <name evidence="9" type="ORF">C0601_02385</name>
</gene>
<comment type="caution">
    <text evidence="9">The sequence shown here is derived from an EMBL/GenBank/DDBJ whole genome shotgun (WGS) entry which is preliminary data.</text>
</comment>
<dbReference type="CDD" id="cd01335">
    <property type="entry name" value="Radical_SAM"/>
    <property type="match status" value="1"/>
</dbReference>
<evidence type="ECO:0000259" key="8">
    <source>
        <dbReference type="Pfam" id="PF13186"/>
    </source>
</evidence>
<dbReference type="InterPro" id="IPR058240">
    <property type="entry name" value="rSAM_sf"/>
</dbReference>
<dbReference type="GO" id="GO:0046872">
    <property type="term" value="F:metal ion binding"/>
    <property type="evidence" value="ECO:0007669"/>
    <property type="project" value="UniProtKB-KW"/>
</dbReference>
<dbReference type="PANTHER" id="PTHR11228:SF7">
    <property type="entry name" value="PQQA PEPTIDE CYCLASE"/>
    <property type="match status" value="1"/>
</dbReference>
<evidence type="ECO:0008006" key="11">
    <source>
        <dbReference type="Google" id="ProtNLM"/>
    </source>
</evidence>
<accession>A0A2N5ZKT3</accession>
<dbReference type="Pfam" id="PF04055">
    <property type="entry name" value="Radical_SAM"/>
    <property type="match status" value="1"/>
</dbReference>
<keyword evidence="2" id="KW-0004">4Fe-4S</keyword>
<dbReference type="GO" id="GO:0003824">
    <property type="term" value="F:catalytic activity"/>
    <property type="evidence" value="ECO:0007669"/>
    <property type="project" value="InterPro"/>
</dbReference>
<evidence type="ECO:0000256" key="6">
    <source>
        <dbReference type="ARBA" id="ARBA00023014"/>
    </source>
</evidence>
<evidence type="ECO:0000313" key="9">
    <source>
        <dbReference type="EMBL" id="PLX19231.1"/>
    </source>
</evidence>
<protein>
    <recommendedName>
        <fullName evidence="11">Radical SAM core domain-containing protein</fullName>
    </recommendedName>
</protein>
<dbReference type="InterPro" id="IPR007197">
    <property type="entry name" value="rSAM"/>
</dbReference>
<dbReference type="InterPro" id="IPR050377">
    <property type="entry name" value="Radical_SAM_PqqE_MftC-like"/>
</dbReference>
<keyword evidence="3" id="KW-0949">S-adenosyl-L-methionine</keyword>
<dbReference type="PANTHER" id="PTHR11228">
    <property type="entry name" value="RADICAL SAM DOMAIN PROTEIN"/>
    <property type="match status" value="1"/>
</dbReference>
<evidence type="ECO:0000256" key="2">
    <source>
        <dbReference type="ARBA" id="ARBA00022485"/>
    </source>
</evidence>
<evidence type="ECO:0000256" key="1">
    <source>
        <dbReference type="ARBA" id="ARBA00001966"/>
    </source>
</evidence>
<dbReference type="AlphaFoldDB" id="A0A2N5ZKT3"/>
<keyword evidence="6" id="KW-0411">Iron-sulfur</keyword>
<dbReference type="SFLD" id="SFLDG01067">
    <property type="entry name" value="SPASM/twitch_domain_containing"/>
    <property type="match status" value="1"/>
</dbReference>
<organism evidence="9 10">
    <name type="scientific">Muiribacterium halophilum</name>
    <dbReference type="NCBI Taxonomy" id="2053465"/>
    <lineage>
        <taxon>Bacteria</taxon>
        <taxon>Candidatus Muiribacteriota</taxon>
        <taxon>Candidatus Muiribacteriia</taxon>
        <taxon>Candidatus Muiribacteriales</taxon>
        <taxon>Candidatus Muiribacteriaceae</taxon>
        <taxon>Candidatus Muiribacterium</taxon>
    </lineage>
</organism>
<dbReference type="InterPro" id="IPR023885">
    <property type="entry name" value="4Fe4S-binding_SPASM_dom"/>
</dbReference>
<dbReference type="SUPFAM" id="SSF102114">
    <property type="entry name" value="Radical SAM enzymes"/>
    <property type="match status" value="1"/>
</dbReference>
<feature type="domain" description="4Fe4S-binding SPASM" evidence="8">
    <location>
        <begin position="286"/>
        <end position="353"/>
    </location>
</feature>
<evidence type="ECO:0000256" key="4">
    <source>
        <dbReference type="ARBA" id="ARBA00022723"/>
    </source>
</evidence>
<evidence type="ECO:0000256" key="3">
    <source>
        <dbReference type="ARBA" id="ARBA00022691"/>
    </source>
</evidence>
<dbReference type="Proteomes" id="UP000234857">
    <property type="component" value="Unassembled WGS sequence"/>
</dbReference>
<dbReference type="SFLD" id="SFLDS00029">
    <property type="entry name" value="Radical_SAM"/>
    <property type="match status" value="1"/>
</dbReference>
<dbReference type="InterPro" id="IPR013785">
    <property type="entry name" value="Aldolase_TIM"/>
</dbReference>
<evidence type="ECO:0000256" key="5">
    <source>
        <dbReference type="ARBA" id="ARBA00023004"/>
    </source>
</evidence>
<dbReference type="Gene3D" id="3.20.20.70">
    <property type="entry name" value="Aldolase class I"/>
    <property type="match status" value="1"/>
</dbReference>